<dbReference type="EMBL" id="JACHIF010000017">
    <property type="protein sequence ID" value="MBB5040601.1"/>
    <property type="molecule type" value="Genomic_DNA"/>
</dbReference>
<protein>
    <submittedName>
        <fullName evidence="1">Uncharacterized protein</fullName>
    </submittedName>
</protein>
<sequence length="150" mass="16526">MTRKLTKASCYTCGAPFRAHRSDARTCGPRCKKALQRAIKRELGQATDWTARDVTGGMPWIPANRGADPADCRIKGDSADANAVLKAWPHGTAVLFRTKDGEPLKPGRVNWLSRAGEKLRSRPSSQPDVMVPVEDLLGVHVCEWCHVHRA</sequence>
<evidence type="ECO:0000313" key="2">
    <source>
        <dbReference type="Proteomes" id="UP000534294"/>
    </source>
</evidence>
<dbReference type="Proteomes" id="UP000534294">
    <property type="component" value="Unassembled WGS sequence"/>
</dbReference>
<accession>A0A7W7YQQ4</accession>
<proteinExistence type="predicted"/>
<dbReference type="AlphaFoldDB" id="A0A7W7YQQ4"/>
<gene>
    <name evidence="1" type="ORF">HNQ64_004889</name>
</gene>
<reference evidence="1 2" key="1">
    <citation type="submission" date="2020-08" db="EMBL/GenBank/DDBJ databases">
        <title>Genomic Encyclopedia of Type Strains, Phase IV (KMG-IV): sequencing the most valuable type-strain genomes for metagenomic binning, comparative biology and taxonomic classification.</title>
        <authorList>
            <person name="Goeker M."/>
        </authorList>
    </citation>
    <scope>NUCLEOTIDE SEQUENCE [LARGE SCALE GENOMIC DNA]</scope>
    <source>
        <strain evidence="1 2">DSM 12251</strain>
    </source>
</reference>
<evidence type="ECO:0000313" key="1">
    <source>
        <dbReference type="EMBL" id="MBB5040601.1"/>
    </source>
</evidence>
<comment type="caution">
    <text evidence="1">The sequence shown here is derived from an EMBL/GenBank/DDBJ whole genome shotgun (WGS) entry which is preliminary data.</text>
</comment>
<organism evidence="1 2">
    <name type="scientific">Prosthecobacter dejongeii</name>
    <dbReference type="NCBI Taxonomy" id="48465"/>
    <lineage>
        <taxon>Bacteria</taxon>
        <taxon>Pseudomonadati</taxon>
        <taxon>Verrucomicrobiota</taxon>
        <taxon>Verrucomicrobiia</taxon>
        <taxon>Verrucomicrobiales</taxon>
        <taxon>Verrucomicrobiaceae</taxon>
        <taxon>Prosthecobacter</taxon>
    </lineage>
</organism>
<keyword evidence="2" id="KW-1185">Reference proteome</keyword>
<name>A0A7W7YQQ4_9BACT</name>